<gene>
    <name evidence="2" type="ORF">ACJDT4_06425</name>
</gene>
<name>A0ABW8TBZ8_9CLOT</name>
<protein>
    <submittedName>
        <fullName evidence="2">Uncharacterized protein</fullName>
    </submittedName>
</protein>
<dbReference type="EMBL" id="JBJIAA010000004">
    <property type="protein sequence ID" value="MFL0250053.1"/>
    <property type="molecule type" value="Genomic_DNA"/>
</dbReference>
<accession>A0ABW8TBZ8</accession>
<keyword evidence="1" id="KW-0812">Transmembrane</keyword>
<sequence length="128" mass="15163">MDSSVILIFFYILLVMLVIGLGYMFYLSKEKDIEIKEDYFGLNFSVFNTIKNEEYNKENIKTIFKIIKDSIMYVEDNYKFDINLRKENIALMISKDEIKKLKLKSKIDDESIRAIIRIGCAFMLSDKK</sequence>
<dbReference type="Proteomes" id="UP001623592">
    <property type="component" value="Unassembled WGS sequence"/>
</dbReference>
<keyword evidence="1" id="KW-0472">Membrane</keyword>
<dbReference type="RefSeq" id="WP_406786718.1">
    <property type="nucleotide sequence ID" value="NZ_JBJIAA010000004.1"/>
</dbReference>
<proteinExistence type="predicted"/>
<organism evidence="2 3">
    <name type="scientific">Clostridium neuense</name>
    <dbReference type="NCBI Taxonomy" id="1728934"/>
    <lineage>
        <taxon>Bacteria</taxon>
        <taxon>Bacillati</taxon>
        <taxon>Bacillota</taxon>
        <taxon>Clostridia</taxon>
        <taxon>Eubacteriales</taxon>
        <taxon>Clostridiaceae</taxon>
        <taxon>Clostridium</taxon>
    </lineage>
</organism>
<reference evidence="2 3" key="1">
    <citation type="submission" date="2024-11" db="EMBL/GenBank/DDBJ databases">
        <authorList>
            <person name="Heng Y.C."/>
            <person name="Lim A.C.H."/>
            <person name="Lee J.K.Y."/>
            <person name="Kittelmann S."/>
        </authorList>
    </citation>
    <scope>NUCLEOTIDE SEQUENCE [LARGE SCALE GENOMIC DNA]</scope>
    <source>
        <strain evidence="2 3">WILCCON 0114</strain>
    </source>
</reference>
<evidence type="ECO:0000313" key="3">
    <source>
        <dbReference type="Proteomes" id="UP001623592"/>
    </source>
</evidence>
<keyword evidence="3" id="KW-1185">Reference proteome</keyword>
<comment type="caution">
    <text evidence="2">The sequence shown here is derived from an EMBL/GenBank/DDBJ whole genome shotgun (WGS) entry which is preliminary data.</text>
</comment>
<evidence type="ECO:0000313" key="2">
    <source>
        <dbReference type="EMBL" id="MFL0250053.1"/>
    </source>
</evidence>
<feature type="transmembrane region" description="Helical" evidence="1">
    <location>
        <begin position="6"/>
        <end position="26"/>
    </location>
</feature>
<keyword evidence="1" id="KW-1133">Transmembrane helix</keyword>
<evidence type="ECO:0000256" key="1">
    <source>
        <dbReference type="SAM" id="Phobius"/>
    </source>
</evidence>